<reference evidence="1 2" key="1">
    <citation type="journal article" date="2016" name="Mol. Biol. Evol.">
        <title>Comparative Genomics of Early-Diverging Mushroom-Forming Fungi Provides Insights into the Origins of Lignocellulose Decay Capabilities.</title>
        <authorList>
            <person name="Nagy L.G."/>
            <person name="Riley R."/>
            <person name="Tritt A."/>
            <person name="Adam C."/>
            <person name="Daum C."/>
            <person name="Floudas D."/>
            <person name="Sun H."/>
            <person name="Yadav J.S."/>
            <person name="Pangilinan J."/>
            <person name="Larsson K.H."/>
            <person name="Matsuura K."/>
            <person name="Barry K."/>
            <person name="Labutti K."/>
            <person name="Kuo R."/>
            <person name="Ohm R.A."/>
            <person name="Bhattacharya S.S."/>
            <person name="Shirouzu T."/>
            <person name="Yoshinaga Y."/>
            <person name="Martin F.M."/>
            <person name="Grigoriev I.V."/>
            <person name="Hibbett D.S."/>
        </authorList>
    </citation>
    <scope>NUCLEOTIDE SEQUENCE [LARGE SCALE GENOMIC DNA]</scope>
    <source>
        <strain evidence="1 2">HHB12733</strain>
    </source>
</reference>
<dbReference type="InParanoid" id="A0A165G6S5"/>
<evidence type="ECO:0000313" key="1">
    <source>
        <dbReference type="EMBL" id="KZT57668.1"/>
    </source>
</evidence>
<sequence length="206" mass="22312">MLTLCRVARRAPGVGAPPAPRALPPARYPPSLAHTFSLHTTTAAAITPVTAPLMPVAVDIALPAPQPRKKRRAGKRTARPLPVWALTPSIPRSPTTSTPELEALIAHLLLLRYEQDIARLFSVHVDNVARKYLPKIMERMTLTAGSPGWCAVHAGDEAVKDFLRGVVAMDLRQAGERVAPRSLEWSYTSLRHFVSPASVDGARAMG</sequence>
<dbReference type="OrthoDB" id="420195at2759"/>
<keyword evidence="2" id="KW-1185">Reference proteome</keyword>
<dbReference type="AlphaFoldDB" id="A0A165G6S5"/>
<dbReference type="EMBL" id="KV423960">
    <property type="protein sequence ID" value="KZT57668.1"/>
    <property type="molecule type" value="Genomic_DNA"/>
</dbReference>
<name>A0A165G6S5_9BASI</name>
<gene>
    <name evidence="1" type="ORF">CALCODRAFT_495908</name>
</gene>
<accession>A0A165G6S5</accession>
<organism evidence="1 2">
    <name type="scientific">Calocera cornea HHB12733</name>
    <dbReference type="NCBI Taxonomy" id="1353952"/>
    <lineage>
        <taxon>Eukaryota</taxon>
        <taxon>Fungi</taxon>
        <taxon>Dikarya</taxon>
        <taxon>Basidiomycota</taxon>
        <taxon>Agaricomycotina</taxon>
        <taxon>Dacrymycetes</taxon>
        <taxon>Dacrymycetales</taxon>
        <taxon>Dacrymycetaceae</taxon>
        <taxon>Calocera</taxon>
    </lineage>
</organism>
<evidence type="ECO:0000313" key="2">
    <source>
        <dbReference type="Proteomes" id="UP000076842"/>
    </source>
</evidence>
<dbReference type="Proteomes" id="UP000076842">
    <property type="component" value="Unassembled WGS sequence"/>
</dbReference>
<protein>
    <submittedName>
        <fullName evidence="1">Uncharacterized protein</fullName>
    </submittedName>
</protein>
<proteinExistence type="predicted"/>